<organism evidence="2">
    <name type="scientific">Lygus hesperus</name>
    <name type="common">Western plant bug</name>
    <dbReference type="NCBI Taxonomy" id="30085"/>
    <lineage>
        <taxon>Eukaryota</taxon>
        <taxon>Metazoa</taxon>
        <taxon>Ecdysozoa</taxon>
        <taxon>Arthropoda</taxon>
        <taxon>Hexapoda</taxon>
        <taxon>Insecta</taxon>
        <taxon>Pterygota</taxon>
        <taxon>Neoptera</taxon>
        <taxon>Paraneoptera</taxon>
        <taxon>Hemiptera</taxon>
        <taxon>Heteroptera</taxon>
        <taxon>Panheteroptera</taxon>
        <taxon>Cimicomorpha</taxon>
        <taxon>Miridae</taxon>
        <taxon>Mirini</taxon>
        <taxon>Lygus</taxon>
    </lineage>
</organism>
<reference evidence="2" key="2">
    <citation type="submission" date="2014-07" db="EMBL/GenBank/DDBJ databases">
        <authorList>
            <person name="Hull J."/>
        </authorList>
    </citation>
    <scope>NUCLEOTIDE SEQUENCE</scope>
</reference>
<gene>
    <name evidence="2" type="ORF">CM83_33507</name>
    <name evidence="3" type="ORF">g.31832</name>
</gene>
<accession>A0A0A9WKG5</accession>
<feature type="region of interest" description="Disordered" evidence="1">
    <location>
        <begin position="1"/>
        <end position="21"/>
    </location>
</feature>
<evidence type="ECO:0000256" key="1">
    <source>
        <dbReference type="SAM" id="MobiDB-lite"/>
    </source>
</evidence>
<reference evidence="3" key="3">
    <citation type="journal article" date="2016" name="Gigascience">
        <title>De novo construction of an expanded transcriptome assembly for the western tarnished plant bug, Lygus hesperus.</title>
        <authorList>
            <person name="Tassone E.E."/>
            <person name="Geib S.M."/>
            <person name="Hall B."/>
            <person name="Fabrick J.A."/>
            <person name="Brent C.S."/>
            <person name="Hull J.J."/>
        </authorList>
    </citation>
    <scope>NUCLEOTIDE SEQUENCE</scope>
</reference>
<name>A0A0A9WKG5_LYGHE</name>
<reference evidence="2" key="1">
    <citation type="journal article" date="2014" name="PLoS ONE">
        <title>Transcriptome-Based Identification of ABC Transporters in the Western Tarnished Plant Bug Lygus hesperus.</title>
        <authorList>
            <person name="Hull J.J."/>
            <person name="Chaney K."/>
            <person name="Geib S.M."/>
            <person name="Fabrick J.A."/>
            <person name="Brent C.S."/>
            <person name="Walsh D."/>
            <person name="Lavine L.C."/>
        </authorList>
    </citation>
    <scope>NUCLEOTIDE SEQUENCE</scope>
</reference>
<protein>
    <submittedName>
        <fullName evidence="2">Uncharacterized protein</fullName>
    </submittedName>
</protein>
<evidence type="ECO:0000313" key="3">
    <source>
        <dbReference type="EMBL" id="JAQ06629.1"/>
    </source>
</evidence>
<proteinExistence type="predicted"/>
<sequence>MSYQSYPAQPRPASTSLPSQQQCVMGVPVKEVEHITPAIPPSVAFYPSSIPPSAPYNGYPYSTLASSLPPTAPGYYSYPSVPPSHPQPSYPSVMQPAPIQASYPYTYAQPSVCAFPPPPPPPQAPPQP</sequence>
<evidence type="ECO:0000313" key="2">
    <source>
        <dbReference type="EMBL" id="JAG08259.1"/>
    </source>
</evidence>
<dbReference type="AlphaFoldDB" id="A0A0A9WKG5"/>
<dbReference type="EMBL" id="GDHC01012000">
    <property type="protein sequence ID" value="JAQ06629.1"/>
    <property type="molecule type" value="Transcribed_RNA"/>
</dbReference>
<dbReference type="EMBL" id="GBHO01035345">
    <property type="protein sequence ID" value="JAG08259.1"/>
    <property type="molecule type" value="Transcribed_RNA"/>
</dbReference>